<evidence type="ECO:0000313" key="1">
    <source>
        <dbReference type="EMBL" id="KAI0066496.1"/>
    </source>
</evidence>
<sequence length="247" mass="27891">MDGWEDRLHTSFIGEHVLFTGLRLTSLGSFLSAAVLTIILCSAERRALTFALARQWNPWRVIRRSRLRTALWRTGLYWVVTLLRLLYMLISMTFHVWLIAVIVTSLSVGQFIIECLDQPHSPGVRDSYRLHEPLLSPTSPIPSDKPYTARPRAKSKSKPAHIFIHPNESNIARADAVAVEMGLHGSTDRVKSHMYPEDAAETPWQQGKGRDLAREMMGGSRIHSRTESQQKLFRVGDSGSDSSDQES</sequence>
<gene>
    <name evidence="1" type="ORF">BV25DRAFT_1796898</name>
</gene>
<keyword evidence="2" id="KW-1185">Reference proteome</keyword>
<dbReference type="Proteomes" id="UP000814140">
    <property type="component" value="Unassembled WGS sequence"/>
</dbReference>
<reference evidence="1" key="2">
    <citation type="journal article" date="2022" name="New Phytol.">
        <title>Evolutionary transition to the ectomycorrhizal habit in the genomes of a hyperdiverse lineage of mushroom-forming fungi.</title>
        <authorList>
            <person name="Looney B."/>
            <person name="Miyauchi S."/>
            <person name="Morin E."/>
            <person name="Drula E."/>
            <person name="Courty P.E."/>
            <person name="Kohler A."/>
            <person name="Kuo A."/>
            <person name="LaButti K."/>
            <person name="Pangilinan J."/>
            <person name="Lipzen A."/>
            <person name="Riley R."/>
            <person name="Andreopoulos W."/>
            <person name="He G."/>
            <person name="Johnson J."/>
            <person name="Nolan M."/>
            <person name="Tritt A."/>
            <person name="Barry K.W."/>
            <person name="Grigoriev I.V."/>
            <person name="Nagy L.G."/>
            <person name="Hibbett D."/>
            <person name="Henrissat B."/>
            <person name="Matheny P.B."/>
            <person name="Labbe J."/>
            <person name="Martin F.M."/>
        </authorList>
    </citation>
    <scope>NUCLEOTIDE SEQUENCE</scope>
    <source>
        <strain evidence="1">HHB10654</strain>
    </source>
</reference>
<evidence type="ECO:0000313" key="2">
    <source>
        <dbReference type="Proteomes" id="UP000814140"/>
    </source>
</evidence>
<name>A0ACB8TDI8_9AGAM</name>
<accession>A0ACB8TDI8</accession>
<reference evidence="1" key="1">
    <citation type="submission" date="2021-03" db="EMBL/GenBank/DDBJ databases">
        <authorList>
            <consortium name="DOE Joint Genome Institute"/>
            <person name="Ahrendt S."/>
            <person name="Looney B.P."/>
            <person name="Miyauchi S."/>
            <person name="Morin E."/>
            <person name="Drula E."/>
            <person name="Courty P.E."/>
            <person name="Chicoki N."/>
            <person name="Fauchery L."/>
            <person name="Kohler A."/>
            <person name="Kuo A."/>
            <person name="Labutti K."/>
            <person name="Pangilinan J."/>
            <person name="Lipzen A."/>
            <person name="Riley R."/>
            <person name="Andreopoulos W."/>
            <person name="He G."/>
            <person name="Johnson J."/>
            <person name="Barry K.W."/>
            <person name="Grigoriev I.V."/>
            <person name="Nagy L."/>
            <person name="Hibbett D."/>
            <person name="Henrissat B."/>
            <person name="Matheny P.B."/>
            <person name="Labbe J."/>
            <person name="Martin F."/>
        </authorList>
    </citation>
    <scope>NUCLEOTIDE SEQUENCE</scope>
    <source>
        <strain evidence="1">HHB10654</strain>
    </source>
</reference>
<protein>
    <submittedName>
        <fullName evidence="1">Uncharacterized protein</fullName>
    </submittedName>
</protein>
<dbReference type="EMBL" id="MU277192">
    <property type="protein sequence ID" value="KAI0066496.1"/>
    <property type="molecule type" value="Genomic_DNA"/>
</dbReference>
<proteinExistence type="predicted"/>
<comment type="caution">
    <text evidence="1">The sequence shown here is derived from an EMBL/GenBank/DDBJ whole genome shotgun (WGS) entry which is preliminary data.</text>
</comment>
<organism evidence="1 2">
    <name type="scientific">Artomyces pyxidatus</name>
    <dbReference type="NCBI Taxonomy" id="48021"/>
    <lineage>
        <taxon>Eukaryota</taxon>
        <taxon>Fungi</taxon>
        <taxon>Dikarya</taxon>
        <taxon>Basidiomycota</taxon>
        <taxon>Agaricomycotina</taxon>
        <taxon>Agaricomycetes</taxon>
        <taxon>Russulales</taxon>
        <taxon>Auriscalpiaceae</taxon>
        <taxon>Artomyces</taxon>
    </lineage>
</organism>